<dbReference type="Pfam" id="PF04909">
    <property type="entry name" value="Amidohydro_2"/>
    <property type="match status" value="1"/>
</dbReference>
<evidence type="ECO:0000259" key="5">
    <source>
        <dbReference type="Pfam" id="PF04909"/>
    </source>
</evidence>
<reference evidence="6" key="1">
    <citation type="submission" date="2022-10" db="EMBL/GenBank/DDBJ databases">
        <title>Tapping the CABI collections for fungal endophytes: first genome assemblies for Collariella, Neodidymelliopsis, Ascochyta clinopodiicola, Didymella pomorum, Didymosphaeria variabile, Neocosmospora piperis and Neocucurbitaria cava.</title>
        <authorList>
            <person name="Hill R."/>
        </authorList>
    </citation>
    <scope>NUCLEOTIDE SEQUENCE</scope>
    <source>
        <strain evidence="6">IMI 355091</strain>
    </source>
</reference>
<dbReference type="GO" id="GO:0016831">
    <property type="term" value="F:carboxy-lyase activity"/>
    <property type="evidence" value="ECO:0007669"/>
    <property type="project" value="UniProtKB-KW"/>
</dbReference>
<name>A0A9W9D845_9PLEO</name>
<dbReference type="PANTHER" id="PTHR21240:SF30">
    <property type="entry name" value="AMIDOHYDROLASE-RELATED DOMAIN-CONTAINING PROTEIN-RELATED"/>
    <property type="match status" value="1"/>
</dbReference>
<evidence type="ECO:0000256" key="1">
    <source>
        <dbReference type="ARBA" id="ARBA00022793"/>
    </source>
</evidence>
<dbReference type="InterPro" id="IPR032465">
    <property type="entry name" value="ACMSD"/>
</dbReference>
<dbReference type="Proteomes" id="UP001140510">
    <property type="component" value="Unassembled WGS sequence"/>
</dbReference>
<evidence type="ECO:0000256" key="2">
    <source>
        <dbReference type="ARBA" id="ARBA00023239"/>
    </source>
</evidence>
<feature type="chain" id="PRO_5040939797" description="Amidohydrolase-related domain-containing protein" evidence="4">
    <location>
        <begin position="19"/>
        <end position="352"/>
    </location>
</feature>
<comment type="similarity">
    <text evidence="3">Belongs to the metallo-dependent hydrolases superfamily.</text>
</comment>
<evidence type="ECO:0000256" key="4">
    <source>
        <dbReference type="SAM" id="SignalP"/>
    </source>
</evidence>
<evidence type="ECO:0000313" key="6">
    <source>
        <dbReference type="EMBL" id="KAJ4406599.1"/>
    </source>
</evidence>
<keyword evidence="7" id="KW-1185">Reference proteome</keyword>
<feature type="domain" description="Amidohydrolase-related" evidence="5">
    <location>
        <begin position="94"/>
        <end position="352"/>
    </location>
</feature>
<dbReference type="Gene3D" id="3.20.20.140">
    <property type="entry name" value="Metal-dependent hydrolases"/>
    <property type="match status" value="1"/>
</dbReference>
<dbReference type="GO" id="GO:0005829">
    <property type="term" value="C:cytosol"/>
    <property type="evidence" value="ECO:0007669"/>
    <property type="project" value="TreeGrafter"/>
</dbReference>
<sequence length="352" mass="38056">MHFSHLTPLLAIALSATAIPTGPSSPPAPPAKPCALPKRLIALEEHCVSPSLEAEVLATGIVQRYPGVLEKLKDVGSGRLAAMDAGHLSMQVLAQQSASGLEDPTGCQQANDAVKKAVDANPSRFAGFAVLPMSLPDQAAAELNRSVTSLGFKGAMIWNHLKDQTYYDAPKFDPVFAMAQALDVPLYLHPAAPSADIAAKLFQGSYSPAIAGRLGTNSWGWHVDVGTHVLRLYSAGLFDRFPQLKLIIGHNGEGLPIFLDRIDSTGLRNDTTFNAVWEKNIWSTTSAFFTVRQFQQLRQVSPVERIMYSVDYPFSTNTDGWAFVEKLAQSGVLTDGEMEAFAHGNAEKLLKL</sequence>
<dbReference type="InterPro" id="IPR032466">
    <property type="entry name" value="Metal_Hydrolase"/>
</dbReference>
<proteinExistence type="inferred from homology"/>
<gene>
    <name evidence="6" type="ORF">N0V91_004543</name>
</gene>
<organism evidence="6 7">
    <name type="scientific">Didymella pomorum</name>
    <dbReference type="NCBI Taxonomy" id="749634"/>
    <lineage>
        <taxon>Eukaryota</taxon>
        <taxon>Fungi</taxon>
        <taxon>Dikarya</taxon>
        <taxon>Ascomycota</taxon>
        <taxon>Pezizomycotina</taxon>
        <taxon>Dothideomycetes</taxon>
        <taxon>Pleosporomycetidae</taxon>
        <taxon>Pleosporales</taxon>
        <taxon>Pleosporineae</taxon>
        <taxon>Didymellaceae</taxon>
        <taxon>Didymella</taxon>
    </lineage>
</organism>
<feature type="signal peptide" evidence="4">
    <location>
        <begin position="1"/>
        <end position="18"/>
    </location>
</feature>
<keyword evidence="4" id="KW-0732">Signal</keyword>
<keyword evidence="1 3" id="KW-0210">Decarboxylase</keyword>
<dbReference type="GO" id="GO:0019748">
    <property type="term" value="P:secondary metabolic process"/>
    <property type="evidence" value="ECO:0007669"/>
    <property type="project" value="TreeGrafter"/>
</dbReference>
<keyword evidence="2 3" id="KW-0456">Lyase</keyword>
<dbReference type="SUPFAM" id="SSF51556">
    <property type="entry name" value="Metallo-dependent hydrolases"/>
    <property type="match status" value="1"/>
</dbReference>
<accession>A0A9W9D845</accession>
<dbReference type="PANTHER" id="PTHR21240">
    <property type="entry name" value="2-AMINO-3-CARBOXYLMUCONATE-6-SEMIALDEHYDE DECARBOXYLASE"/>
    <property type="match status" value="1"/>
</dbReference>
<dbReference type="GO" id="GO:0016787">
    <property type="term" value="F:hydrolase activity"/>
    <property type="evidence" value="ECO:0007669"/>
    <property type="project" value="InterPro"/>
</dbReference>
<dbReference type="EMBL" id="JAPEVA010000026">
    <property type="protein sequence ID" value="KAJ4406599.1"/>
    <property type="molecule type" value="Genomic_DNA"/>
</dbReference>
<dbReference type="InterPro" id="IPR006680">
    <property type="entry name" value="Amidohydro-rel"/>
</dbReference>
<evidence type="ECO:0000313" key="7">
    <source>
        <dbReference type="Proteomes" id="UP001140510"/>
    </source>
</evidence>
<comment type="caution">
    <text evidence="6">The sequence shown here is derived from an EMBL/GenBank/DDBJ whole genome shotgun (WGS) entry which is preliminary data.</text>
</comment>
<dbReference type="OrthoDB" id="432010at2759"/>
<protein>
    <recommendedName>
        <fullName evidence="5">Amidohydrolase-related domain-containing protein</fullName>
    </recommendedName>
</protein>
<dbReference type="AlphaFoldDB" id="A0A9W9D845"/>
<evidence type="ECO:0000256" key="3">
    <source>
        <dbReference type="RuleBase" id="RU366045"/>
    </source>
</evidence>